<name>A0AAW1BWP6_CROAD</name>
<keyword evidence="2" id="KW-1185">Reference proteome</keyword>
<dbReference type="Proteomes" id="UP001474421">
    <property type="component" value="Unassembled WGS sequence"/>
</dbReference>
<reference evidence="1 2" key="1">
    <citation type="journal article" date="2024" name="Proc. Natl. Acad. Sci. U.S.A.">
        <title>The genetic regulatory architecture and epigenomic basis for age-related changes in rattlesnake venom.</title>
        <authorList>
            <person name="Hogan M.P."/>
            <person name="Holding M.L."/>
            <person name="Nystrom G.S."/>
            <person name="Colston T.J."/>
            <person name="Bartlett D.A."/>
            <person name="Mason A.J."/>
            <person name="Ellsworth S.A."/>
            <person name="Rautsaw R.M."/>
            <person name="Lawrence K.C."/>
            <person name="Strickland J.L."/>
            <person name="He B."/>
            <person name="Fraser P."/>
            <person name="Margres M.J."/>
            <person name="Gilbert D.M."/>
            <person name="Gibbs H.L."/>
            <person name="Parkinson C.L."/>
            <person name="Rokyta D.R."/>
        </authorList>
    </citation>
    <scope>NUCLEOTIDE SEQUENCE [LARGE SCALE GENOMIC DNA]</scope>
    <source>
        <strain evidence="1">DRR0105</strain>
    </source>
</reference>
<sequence>MGEPTWMLRTVTTLQWLC</sequence>
<organism evidence="1 2">
    <name type="scientific">Crotalus adamanteus</name>
    <name type="common">Eastern diamondback rattlesnake</name>
    <dbReference type="NCBI Taxonomy" id="8729"/>
    <lineage>
        <taxon>Eukaryota</taxon>
        <taxon>Metazoa</taxon>
        <taxon>Chordata</taxon>
        <taxon>Craniata</taxon>
        <taxon>Vertebrata</taxon>
        <taxon>Euteleostomi</taxon>
        <taxon>Lepidosauria</taxon>
        <taxon>Squamata</taxon>
        <taxon>Bifurcata</taxon>
        <taxon>Unidentata</taxon>
        <taxon>Episquamata</taxon>
        <taxon>Toxicofera</taxon>
        <taxon>Serpentes</taxon>
        <taxon>Colubroidea</taxon>
        <taxon>Viperidae</taxon>
        <taxon>Crotalinae</taxon>
        <taxon>Crotalus</taxon>
    </lineage>
</organism>
<evidence type="ECO:0000313" key="2">
    <source>
        <dbReference type="Proteomes" id="UP001474421"/>
    </source>
</evidence>
<dbReference type="EMBL" id="JAOTOJ010000002">
    <property type="protein sequence ID" value="KAK9405777.1"/>
    <property type="molecule type" value="Genomic_DNA"/>
</dbReference>
<comment type="caution">
    <text evidence="1">The sequence shown here is derived from an EMBL/GenBank/DDBJ whole genome shotgun (WGS) entry which is preliminary data.</text>
</comment>
<dbReference type="AlphaFoldDB" id="A0AAW1BWP6"/>
<gene>
    <name evidence="1" type="ORF">NXF25_004551</name>
</gene>
<proteinExistence type="predicted"/>
<evidence type="ECO:0000313" key="1">
    <source>
        <dbReference type="EMBL" id="KAK9405777.1"/>
    </source>
</evidence>
<accession>A0AAW1BWP6</accession>
<protein>
    <submittedName>
        <fullName evidence="1">Uncharacterized protein</fullName>
    </submittedName>
</protein>